<dbReference type="Proteomes" id="UP000280834">
    <property type="component" value="Unassembled WGS sequence"/>
</dbReference>
<accession>A0A0R3QZU8</accession>
<proteinExistence type="predicted"/>
<evidence type="ECO:0000313" key="1">
    <source>
        <dbReference type="EMBL" id="VDO38576.1"/>
    </source>
</evidence>
<name>A0A0R3QZU8_9BILA</name>
<organism evidence="3">
    <name type="scientific">Brugia timori</name>
    <dbReference type="NCBI Taxonomy" id="42155"/>
    <lineage>
        <taxon>Eukaryota</taxon>
        <taxon>Metazoa</taxon>
        <taxon>Ecdysozoa</taxon>
        <taxon>Nematoda</taxon>
        <taxon>Chromadorea</taxon>
        <taxon>Rhabditida</taxon>
        <taxon>Spirurina</taxon>
        <taxon>Spiruromorpha</taxon>
        <taxon>Filarioidea</taxon>
        <taxon>Onchocercidae</taxon>
        <taxon>Brugia</taxon>
    </lineage>
</organism>
<dbReference type="WBParaSite" id="BTMF_0001327201-mRNA-1">
    <property type="protein sequence ID" value="BTMF_0001327201-mRNA-1"/>
    <property type="gene ID" value="BTMF_0001327201"/>
</dbReference>
<sequence length="36" mass="4265">MIHCTINFYKSKLNQFIHTCPLFNLAKIKCHNNSNK</sequence>
<keyword evidence="2" id="KW-1185">Reference proteome</keyword>
<reference evidence="1 2" key="2">
    <citation type="submission" date="2018-11" db="EMBL/GenBank/DDBJ databases">
        <authorList>
            <consortium name="Pathogen Informatics"/>
        </authorList>
    </citation>
    <scope>NUCLEOTIDE SEQUENCE [LARGE SCALE GENOMIC DNA]</scope>
</reference>
<reference evidence="3" key="1">
    <citation type="submission" date="2017-02" db="UniProtKB">
        <authorList>
            <consortium name="WormBaseParasite"/>
        </authorList>
    </citation>
    <scope>IDENTIFICATION</scope>
</reference>
<protein>
    <submittedName>
        <fullName evidence="1 3">Uncharacterized protein</fullName>
    </submittedName>
</protein>
<gene>
    <name evidence="1" type="ORF">BTMF_LOCUS11284</name>
</gene>
<dbReference type="EMBL" id="UZAG01018205">
    <property type="protein sequence ID" value="VDO38576.1"/>
    <property type="molecule type" value="Genomic_DNA"/>
</dbReference>
<dbReference type="AlphaFoldDB" id="A0A0R3QZU8"/>
<evidence type="ECO:0000313" key="2">
    <source>
        <dbReference type="Proteomes" id="UP000280834"/>
    </source>
</evidence>
<evidence type="ECO:0000313" key="3">
    <source>
        <dbReference type="WBParaSite" id="BTMF_0001327201-mRNA-1"/>
    </source>
</evidence>